<dbReference type="GO" id="GO:0005758">
    <property type="term" value="C:mitochondrial intermembrane space"/>
    <property type="evidence" value="ECO:0007669"/>
    <property type="project" value="UniProtKB-SubCell"/>
</dbReference>
<dbReference type="InterPro" id="IPR023379">
    <property type="entry name" value="BART_dom"/>
</dbReference>
<dbReference type="WBParaSite" id="maker-uti_cns_0004746-snap-gene-0.2-mRNA-1">
    <property type="protein sequence ID" value="maker-uti_cns_0004746-snap-gene-0.2-mRNA-1"/>
    <property type="gene ID" value="maker-uti_cns_0004746-snap-gene-0.2"/>
</dbReference>
<evidence type="ECO:0000313" key="15">
    <source>
        <dbReference type="Proteomes" id="UP000095280"/>
    </source>
</evidence>
<evidence type="ECO:0000256" key="2">
    <source>
        <dbReference type="ARBA" id="ARBA00004123"/>
    </source>
</evidence>
<evidence type="ECO:0000256" key="11">
    <source>
        <dbReference type="ARBA" id="ARBA00023273"/>
    </source>
</evidence>
<dbReference type="GO" id="GO:0005813">
    <property type="term" value="C:centrosome"/>
    <property type="evidence" value="ECO:0007669"/>
    <property type="project" value="UniProtKB-SubCell"/>
</dbReference>
<keyword evidence="11 12" id="KW-0966">Cell projection</keyword>
<evidence type="ECO:0000256" key="6">
    <source>
        <dbReference type="ARBA" id="ARBA00022490"/>
    </source>
</evidence>
<name>A0A1I8H6L0_9PLAT</name>
<feature type="domain" description="BART" evidence="14">
    <location>
        <begin position="50"/>
        <end position="160"/>
    </location>
</feature>
<dbReference type="STRING" id="282301.A0A1I8H6L0"/>
<dbReference type="OrthoDB" id="302784at2759"/>
<dbReference type="Gene3D" id="1.20.1520.10">
    <property type="entry name" value="ADP-ribosylation factor-like 2-binding protein, domain"/>
    <property type="match status" value="1"/>
</dbReference>
<dbReference type="AlphaFoldDB" id="A0A1I8H6L0"/>
<evidence type="ECO:0000256" key="9">
    <source>
        <dbReference type="ARBA" id="ARBA00023212"/>
    </source>
</evidence>
<dbReference type="Proteomes" id="UP000095280">
    <property type="component" value="Unplaced"/>
</dbReference>
<keyword evidence="7 12" id="KW-0969">Cilium</keyword>
<keyword evidence="15" id="KW-1185">Reference proteome</keyword>
<keyword evidence="8 12" id="KW-0496">Mitochondrion</keyword>
<accession>A0A1I8H6L0</accession>
<evidence type="ECO:0000259" key="14">
    <source>
        <dbReference type="Pfam" id="PF11527"/>
    </source>
</evidence>
<evidence type="ECO:0000256" key="5">
    <source>
        <dbReference type="ARBA" id="ARBA00014849"/>
    </source>
</evidence>
<dbReference type="PANTHER" id="PTHR15487:SF4">
    <property type="entry name" value="ADP-RIBOSYLATION FACTOR-LIKE PROTEIN 2-BINDING PROTEIN"/>
    <property type="match status" value="1"/>
</dbReference>
<reference evidence="16 17" key="1">
    <citation type="submission" date="2016-11" db="UniProtKB">
        <authorList>
            <consortium name="WormBaseParasite"/>
        </authorList>
    </citation>
    <scope>IDENTIFICATION</scope>
</reference>
<dbReference type="GO" id="GO:0005634">
    <property type="term" value="C:nucleus"/>
    <property type="evidence" value="ECO:0007669"/>
    <property type="project" value="UniProtKB-SubCell"/>
</dbReference>
<comment type="function">
    <text evidence="12">Plays a role as an effector of the ADP-ribosylation factor-like protein 2, ARL2.</text>
</comment>
<evidence type="ECO:0000313" key="16">
    <source>
        <dbReference type="WBParaSite" id="maker-uti_cns_0004746-snap-gene-0.2-mRNA-1"/>
    </source>
</evidence>
<protein>
    <recommendedName>
        <fullName evidence="5 12">ADP-ribosylation factor-like protein 2-binding protein</fullName>
        <shortName evidence="12">ARF-like 2-binding protein</shortName>
    </recommendedName>
</protein>
<dbReference type="GO" id="GO:0051457">
    <property type="term" value="P:maintenance of protein location in nucleus"/>
    <property type="evidence" value="ECO:0007669"/>
    <property type="project" value="TreeGrafter"/>
</dbReference>
<dbReference type="PANTHER" id="PTHR15487">
    <property type="entry name" value="ADP-RIBOSYLATION FACTOR-LIKE PROTEIN 2-BINDING PROTEIN"/>
    <property type="match status" value="1"/>
</dbReference>
<feature type="region of interest" description="Disordered" evidence="13">
    <location>
        <begin position="1"/>
        <end position="24"/>
    </location>
</feature>
<evidence type="ECO:0000256" key="13">
    <source>
        <dbReference type="SAM" id="MobiDB-lite"/>
    </source>
</evidence>
<evidence type="ECO:0000256" key="1">
    <source>
        <dbReference type="ARBA" id="ARBA00004120"/>
    </source>
</evidence>
<dbReference type="WBParaSite" id="maker-uti_cns_0047524-snap-gene-0.6-mRNA-1">
    <property type="protein sequence ID" value="maker-uti_cns_0047524-snap-gene-0.6-mRNA-1"/>
    <property type="gene ID" value="maker-uti_cns_0047524-snap-gene-0.6"/>
</dbReference>
<dbReference type="InterPro" id="IPR042541">
    <property type="entry name" value="BART_sf"/>
</dbReference>
<keyword evidence="6 12" id="KW-0963">Cytoplasm</keyword>
<evidence type="ECO:0000256" key="10">
    <source>
        <dbReference type="ARBA" id="ARBA00023242"/>
    </source>
</evidence>
<comment type="subcellular location">
    <subcellularLocation>
        <location evidence="1 12">Cytoplasm</location>
        <location evidence="1 12">Cytoskeleton</location>
        <location evidence="1 12">Cilium basal body</location>
    </subcellularLocation>
    <subcellularLocation>
        <location evidence="3 12">Cytoplasm</location>
        <location evidence="3 12">Cytoskeleton</location>
        <location evidence="3 12">Microtubule organizing center</location>
        <location evidence="3 12">Centrosome</location>
    </subcellularLocation>
    <subcellularLocation>
        <location evidence="12">Cytoplasm</location>
    </subcellularLocation>
    <subcellularLocation>
        <location evidence="2 12">Nucleus</location>
    </subcellularLocation>
    <subcellularLocation>
        <location evidence="12">Mitochondrion intermembrane space</location>
    </subcellularLocation>
</comment>
<feature type="compositionally biased region" description="Polar residues" evidence="13">
    <location>
        <begin position="185"/>
        <end position="204"/>
    </location>
</feature>
<keyword evidence="9 12" id="KW-0206">Cytoskeleton</keyword>
<keyword evidence="10 12" id="KW-0539">Nucleus</keyword>
<sequence length="204" mass="23093">MSNSQPARNNKPKSSSSNQRQDGSSLLDQVDFIGDEDDIDIQSHAPVSLFDEAIGHIEDIMVEDAFQELQNSFFSNYSHLFSESEENQLEYTNIHAEYVATLERHLETELSQRIEDFSMERFAHELTERKDQLEGEVFEMLFTITDFVAFKEAMLDYKRAATGEAVDVSMDLVVVPLTPRDAEMTSPSASLSLRGTGSTNKKPR</sequence>
<feature type="region of interest" description="Disordered" evidence="13">
    <location>
        <begin position="182"/>
        <end position="204"/>
    </location>
</feature>
<dbReference type="InterPro" id="IPR038849">
    <property type="entry name" value="ARL2BP"/>
</dbReference>
<dbReference type="GO" id="GO:0005929">
    <property type="term" value="C:cilium"/>
    <property type="evidence" value="ECO:0007669"/>
    <property type="project" value="UniProtKB-UniRule"/>
</dbReference>
<evidence type="ECO:0000256" key="12">
    <source>
        <dbReference type="RuleBase" id="RU367099"/>
    </source>
</evidence>
<dbReference type="Pfam" id="PF11527">
    <property type="entry name" value="ARL2_Bind_BART"/>
    <property type="match status" value="1"/>
</dbReference>
<proteinExistence type="inferred from homology"/>
<feature type="compositionally biased region" description="Low complexity" evidence="13">
    <location>
        <begin position="14"/>
        <end position="24"/>
    </location>
</feature>
<evidence type="ECO:0000313" key="17">
    <source>
        <dbReference type="WBParaSite" id="maker-uti_cns_0047524-snap-gene-0.6-mRNA-1"/>
    </source>
</evidence>
<evidence type="ECO:0000256" key="4">
    <source>
        <dbReference type="ARBA" id="ARBA00009880"/>
    </source>
</evidence>
<organism evidence="15 16">
    <name type="scientific">Macrostomum lignano</name>
    <dbReference type="NCBI Taxonomy" id="282301"/>
    <lineage>
        <taxon>Eukaryota</taxon>
        <taxon>Metazoa</taxon>
        <taxon>Spiralia</taxon>
        <taxon>Lophotrochozoa</taxon>
        <taxon>Platyhelminthes</taxon>
        <taxon>Rhabditophora</taxon>
        <taxon>Macrostomorpha</taxon>
        <taxon>Macrostomida</taxon>
        <taxon>Macrostomidae</taxon>
        <taxon>Macrostomum</taxon>
    </lineage>
</organism>
<evidence type="ECO:0000256" key="7">
    <source>
        <dbReference type="ARBA" id="ARBA00023069"/>
    </source>
</evidence>
<evidence type="ECO:0000256" key="3">
    <source>
        <dbReference type="ARBA" id="ARBA00004300"/>
    </source>
</evidence>
<evidence type="ECO:0000256" key="8">
    <source>
        <dbReference type="ARBA" id="ARBA00023128"/>
    </source>
</evidence>
<comment type="similarity">
    <text evidence="4 12">Belongs to the ARL2BP family.</text>
</comment>